<feature type="compositionally biased region" description="Low complexity" evidence="1">
    <location>
        <begin position="677"/>
        <end position="689"/>
    </location>
</feature>
<evidence type="ECO:0000259" key="2">
    <source>
        <dbReference type="PROSITE" id="PS51140"/>
    </source>
</evidence>
<dbReference type="InterPro" id="IPR037191">
    <property type="entry name" value="VPS9_dom_sf"/>
</dbReference>
<feature type="compositionally biased region" description="Basic and acidic residues" evidence="1">
    <location>
        <begin position="652"/>
        <end position="661"/>
    </location>
</feature>
<gene>
    <name evidence="4" type="ORF">C6P46_000434</name>
</gene>
<feature type="region of interest" description="Disordered" evidence="1">
    <location>
        <begin position="642"/>
        <end position="696"/>
    </location>
</feature>
<dbReference type="GO" id="GO:0030139">
    <property type="term" value="C:endocytic vesicle"/>
    <property type="evidence" value="ECO:0007669"/>
    <property type="project" value="TreeGrafter"/>
</dbReference>
<dbReference type="PANTHER" id="PTHR23101">
    <property type="entry name" value="RAB GDP/GTP EXCHANGE FACTOR"/>
    <property type="match status" value="1"/>
</dbReference>
<dbReference type="GO" id="GO:0031267">
    <property type="term" value="F:small GTPase binding"/>
    <property type="evidence" value="ECO:0007669"/>
    <property type="project" value="TreeGrafter"/>
</dbReference>
<feature type="region of interest" description="Disordered" evidence="1">
    <location>
        <begin position="53"/>
        <end position="307"/>
    </location>
</feature>
<dbReference type="AlphaFoldDB" id="A0A9P6VX08"/>
<dbReference type="InterPro" id="IPR003123">
    <property type="entry name" value="VPS9"/>
</dbReference>
<protein>
    <recommendedName>
        <fullName evidence="6">Guanine nucleotide exchange factor Vps9</fullName>
    </recommendedName>
</protein>
<dbReference type="GO" id="GO:0005829">
    <property type="term" value="C:cytosol"/>
    <property type="evidence" value="ECO:0007669"/>
    <property type="project" value="TreeGrafter"/>
</dbReference>
<dbReference type="SMART" id="SM00546">
    <property type="entry name" value="CUE"/>
    <property type="match status" value="1"/>
</dbReference>
<evidence type="ECO:0000313" key="4">
    <source>
        <dbReference type="EMBL" id="KAG0656115.1"/>
    </source>
</evidence>
<dbReference type="InterPro" id="IPR003892">
    <property type="entry name" value="CUE"/>
</dbReference>
<dbReference type="PROSITE" id="PS51205">
    <property type="entry name" value="VPS9"/>
    <property type="match status" value="1"/>
</dbReference>
<feature type="compositionally biased region" description="Polar residues" evidence="1">
    <location>
        <begin position="458"/>
        <end position="473"/>
    </location>
</feature>
<dbReference type="Gene3D" id="1.20.1050.80">
    <property type="entry name" value="VPS9 domain"/>
    <property type="match status" value="1"/>
</dbReference>
<feature type="region of interest" description="Disordered" evidence="1">
    <location>
        <begin position="453"/>
        <end position="511"/>
    </location>
</feature>
<name>A0A9P6VX08_RHOMI</name>
<sequence>MADDAPGTNAFPDLSPLAASLGDEVGVTASTPTTAMKTAALQETDDVNGIWADVPARAPSTEKNEHGVSADGYHAGYLHTPPAPPPPSQSTAVDLHDLDPFAPVQGTLGSMVRRESRLEVLADSESDKEEGNARNESAGAQDTHERLGHGASPSGGSGFSFGSMLRSLSGTPTRDRPQSSSSPPPLPLPDVGTAEPAKAPGSGTTDTASIHSPAQPGPSGLAKPLASIASVFRSSARPSPAPSGEGTPQPGSSPSREKGGFLTAIAGAAASSKGKERERETEKVDDEDEKRAEGAIAEKGRRRTRPDEPVFDFNRFLEQMRSRSADPIAKYLRSFLKEFSRRPPVSTTDQVRVINDFLDFIAGKMRQVDPWKSMLDVDWRDDPERAEAEFDLALEAMEKLVMNRLWHLTFSPALDLSAFPDNMSPSGDVERDDVLRQRIRIFSWIEPKHLDLPIPPRSDTSAASTPELSSSPRLGSEEEAPSAETASTNRSEEAEPPRSRPSTGNAKTSRKQVQSFLNFAQSELCKMNQYKAPRDKLICVLNCCKVIFGLMRHVASGEEGADTFIPFLIYVVIKANPEHLVSNLQYIQRFRNPEKLSGEGGYYLSSLTAAISFIETLDASSLSNITQAEFEAHVAEAVKQIASEEPPPPVPPRDESNRPPPRDASATSADLLQPTEGGSASLLTASAGSAQGGQEGEVAAAIPPNASFPQSVKDSLLRGTENVERAMSKPLGALARIFEQLEETANELTGQSGPTSPTSRSFRVPPAPFPPTPGVAEGSPDAYPGLQPRPGVSKRRSYHQHQQPGGGSGPPSRPPLLPLPSSTGSLQRPGPPPDLAMYAAPDTSDDAVLQEIDRQHEEARQAQLETLQSIFPDAEREVIEMVLLSNSGDMGKTIDSMLEMS</sequence>
<feature type="compositionally biased region" description="Basic and acidic residues" evidence="1">
    <location>
        <begin position="273"/>
        <end position="282"/>
    </location>
</feature>
<dbReference type="GO" id="GO:0016192">
    <property type="term" value="P:vesicle-mediated transport"/>
    <property type="evidence" value="ECO:0007669"/>
    <property type="project" value="InterPro"/>
</dbReference>
<reference evidence="4 5" key="1">
    <citation type="submission" date="2020-11" db="EMBL/GenBank/DDBJ databases">
        <title>Kefir isolates.</title>
        <authorList>
            <person name="Marcisauskas S."/>
            <person name="Kim Y."/>
            <person name="Blasche S."/>
        </authorList>
    </citation>
    <scope>NUCLEOTIDE SEQUENCE [LARGE SCALE GENOMIC DNA]</scope>
    <source>
        <strain evidence="4 5">KR</strain>
    </source>
</reference>
<feature type="domain" description="CUE" evidence="2">
    <location>
        <begin position="859"/>
        <end position="901"/>
    </location>
</feature>
<evidence type="ECO:0000256" key="1">
    <source>
        <dbReference type="SAM" id="MobiDB-lite"/>
    </source>
</evidence>
<evidence type="ECO:0000259" key="3">
    <source>
        <dbReference type="PROSITE" id="PS51205"/>
    </source>
</evidence>
<feature type="compositionally biased region" description="Basic and acidic residues" evidence="1">
    <location>
        <begin position="289"/>
        <end position="299"/>
    </location>
</feature>
<feature type="compositionally biased region" description="Polar residues" evidence="1">
    <location>
        <begin position="500"/>
        <end position="511"/>
    </location>
</feature>
<dbReference type="Proteomes" id="UP000777482">
    <property type="component" value="Unassembled WGS sequence"/>
</dbReference>
<dbReference type="SUPFAM" id="SSF109993">
    <property type="entry name" value="VPS9 domain"/>
    <property type="match status" value="1"/>
</dbReference>
<dbReference type="OrthoDB" id="300289at2759"/>
<dbReference type="Gene3D" id="1.10.246.120">
    <property type="match status" value="1"/>
</dbReference>
<dbReference type="PROSITE" id="PS51140">
    <property type="entry name" value="CUE"/>
    <property type="match status" value="1"/>
</dbReference>
<dbReference type="GO" id="GO:0043130">
    <property type="term" value="F:ubiquitin binding"/>
    <property type="evidence" value="ECO:0007669"/>
    <property type="project" value="InterPro"/>
</dbReference>
<feature type="compositionally biased region" description="Polar residues" evidence="1">
    <location>
        <begin position="746"/>
        <end position="761"/>
    </location>
</feature>
<dbReference type="InterPro" id="IPR045046">
    <property type="entry name" value="Vps9-like"/>
</dbReference>
<keyword evidence="5" id="KW-1185">Reference proteome</keyword>
<dbReference type="Gene3D" id="1.10.8.10">
    <property type="entry name" value="DNA helicase RuvA subunit, C-terminal domain"/>
    <property type="match status" value="1"/>
</dbReference>
<dbReference type="CDD" id="cd14279">
    <property type="entry name" value="CUE"/>
    <property type="match status" value="1"/>
</dbReference>
<organism evidence="4 5">
    <name type="scientific">Rhodotorula mucilaginosa</name>
    <name type="common">Yeast</name>
    <name type="synonym">Rhodotorula rubra</name>
    <dbReference type="NCBI Taxonomy" id="5537"/>
    <lineage>
        <taxon>Eukaryota</taxon>
        <taxon>Fungi</taxon>
        <taxon>Dikarya</taxon>
        <taxon>Basidiomycota</taxon>
        <taxon>Pucciniomycotina</taxon>
        <taxon>Microbotryomycetes</taxon>
        <taxon>Sporidiobolales</taxon>
        <taxon>Sporidiobolaceae</taxon>
        <taxon>Rhodotorula</taxon>
    </lineage>
</organism>
<dbReference type="SUPFAM" id="SSF46934">
    <property type="entry name" value="UBA-like"/>
    <property type="match status" value="1"/>
</dbReference>
<dbReference type="EMBL" id="PUHQ01000103">
    <property type="protein sequence ID" value="KAG0656115.1"/>
    <property type="molecule type" value="Genomic_DNA"/>
</dbReference>
<proteinExistence type="predicted"/>
<dbReference type="InterPro" id="IPR009060">
    <property type="entry name" value="UBA-like_sf"/>
</dbReference>
<dbReference type="GO" id="GO:0005085">
    <property type="term" value="F:guanyl-nucleotide exchange factor activity"/>
    <property type="evidence" value="ECO:0007669"/>
    <property type="project" value="InterPro"/>
</dbReference>
<dbReference type="PANTHER" id="PTHR23101:SF25">
    <property type="entry name" value="GTPASE-ACTIVATING PROTEIN AND VPS9 DOMAIN-CONTAINING PROTEIN 1"/>
    <property type="match status" value="1"/>
</dbReference>
<comment type="caution">
    <text evidence="4">The sequence shown here is derived from an EMBL/GenBank/DDBJ whole genome shotgun (WGS) entry which is preliminary data.</text>
</comment>
<dbReference type="Pfam" id="PF02204">
    <property type="entry name" value="VPS9"/>
    <property type="match status" value="1"/>
</dbReference>
<dbReference type="SMART" id="SM00167">
    <property type="entry name" value="VPS9"/>
    <property type="match status" value="1"/>
</dbReference>
<dbReference type="Pfam" id="PF02845">
    <property type="entry name" value="CUE"/>
    <property type="match status" value="1"/>
</dbReference>
<feature type="compositionally biased region" description="Low complexity" evidence="1">
    <location>
        <begin position="160"/>
        <end position="172"/>
    </location>
</feature>
<evidence type="ECO:0000313" key="5">
    <source>
        <dbReference type="Proteomes" id="UP000777482"/>
    </source>
</evidence>
<accession>A0A9P6VX08</accession>
<feature type="region of interest" description="Disordered" evidence="1">
    <location>
        <begin position="742"/>
        <end position="843"/>
    </location>
</feature>
<evidence type="ECO:0008006" key="6">
    <source>
        <dbReference type="Google" id="ProtNLM"/>
    </source>
</evidence>
<dbReference type="InterPro" id="IPR041545">
    <property type="entry name" value="DUF5601"/>
</dbReference>
<feature type="domain" description="VPS9" evidence="3">
    <location>
        <begin position="429"/>
        <end position="623"/>
    </location>
</feature>
<feature type="compositionally biased region" description="Polar residues" evidence="1">
    <location>
        <begin position="202"/>
        <end position="212"/>
    </location>
</feature>
<dbReference type="Pfam" id="PF18151">
    <property type="entry name" value="DUF5601"/>
    <property type="match status" value="1"/>
</dbReference>